<dbReference type="Proteomes" id="UP000799538">
    <property type="component" value="Unassembled WGS sequence"/>
</dbReference>
<name>A0A6A6G1Y8_9PEZI</name>
<dbReference type="AlphaFoldDB" id="A0A6A6G1Y8"/>
<protein>
    <submittedName>
        <fullName evidence="1">Uncharacterized protein</fullName>
    </submittedName>
</protein>
<accession>A0A6A6G1Y8</accession>
<proteinExistence type="predicted"/>
<reference evidence="2" key="1">
    <citation type="journal article" date="2020" name="Stud. Mycol.">
        <title>101 Dothideomycetes genomes: A test case for predicting lifestyles and emergence of pathogens.</title>
        <authorList>
            <person name="Haridas S."/>
            <person name="Albert R."/>
            <person name="Binder M."/>
            <person name="Bloem J."/>
            <person name="LaButti K."/>
            <person name="Salamov A."/>
            <person name="Andreopoulos B."/>
            <person name="Baker S."/>
            <person name="Barry K."/>
            <person name="Bills G."/>
            <person name="Bluhm B."/>
            <person name="Cannon C."/>
            <person name="Castanera R."/>
            <person name="Culley D."/>
            <person name="Daum C."/>
            <person name="Ezra D."/>
            <person name="Gonzalez J."/>
            <person name="Henrissat B."/>
            <person name="Kuo A."/>
            <person name="Liang C."/>
            <person name="Lipzen A."/>
            <person name="Lutzoni F."/>
            <person name="Magnuson J."/>
            <person name="Mondo S."/>
            <person name="Nolan M."/>
            <person name="Ohm R."/>
            <person name="Pangilinan J."/>
            <person name="Park H.-J."/>
            <person name="Ramirez L."/>
            <person name="Alfaro M."/>
            <person name="Sun H."/>
            <person name="Tritt A."/>
            <person name="Yoshinaga Y."/>
            <person name="Zwiers L.-H."/>
            <person name="Turgeon B."/>
            <person name="Goodwin S."/>
            <person name="Spatafora J."/>
            <person name="Crous P."/>
            <person name="Grigoriev I."/>
        </authorList>
    </citation>
    <scope>NUCLEOTIDE SEQUENCE [LARGE SCALE GENOMIC DNA]</scope>
    <source>
        <strain evidence="2">CECT 20119</strain>
    </source>
</reference>
<evidence type="ECO:0000313" key="2">
    <source>
        <dbReference type="Proteomes" id="UP000799538"/>
    </source>
</evidence>
<sequence length="76" mass="8545">MSTSAIMRPPTIPFYTRVSLFALRLVPAQVCDHGARPLTKELGYLERDTNFSSTIQNIAEISLRLQLHLAHQSAFC</sequence>
<dbReference type="EMBL" id="ML992516">
    <property type="protein sequence ID" value="KAF2219440.1"/>
    <property type="molecule type" value="Genomic_DNA"/>
</dbReference>
<evidence type="ECO:0000313" key="1">
    <source>
        <dbReference type="EMBL" id="KAF2219440.1"/>
    </source>
</evidence>
<keyword evidence="2" id="KW-1185">Reference proteome</keyword>
<organism evidence="1 2">
    <name type="scientific">Elsinoe ampelina</name>
    <dbReference type="NCBI Taxonomy" id="302913"/>
    <lineage>
        <taxon>Eukaryota</taxon>
        <taxon>Fungi</taxon>
        <taxon>Dikarya</taxon>
        <taxon>Ascomycota</taxon>
        <taxon>Pezizomycotina</taxon>
        <taxon>Dothideomycetes</taxon>
        <taxon>Dothideomycetidae</taxon>
        <taxon>Myriangiales</taxon>
        <taxon>Elsinoaceae</taxon>
        <taxon>Elsinoe</taxon>
    </lineage>
</organism>
<gene>
    <name evidence="1" type="ORF">BDZ85DRAFT_268448</name>
</gene>